<evidence type="ECO:0000313" key="3">
    <source>
        <dbReference type="Proteomes" id="UP001589693"/>
    </source>
</evidence>
<protein>
    <submittedName>
        <fullName evidence="2">Nuclear transport factor 2 family protein</fullName>
    </submittedName>
</protein>
<dbReference type="Pfam" id="PF12680">
    <property type="entry name" value="SnoaL_2"/>
    <property type="match status" value="1"/>
</dbReference>
<dbReference type="InterPro" id="IPR037401">
    <property type="entry name" value="SnoaL-like"/>
</dbReference>
<evidence type="ECO:0000313" key="2">
    <source>
        <dbReference type="EMBL" id="MFB9905713.1"/>
    </source>
</evidence>
<dbReference type="SUPFAM" id="SSF54427">
    <property type="entry name" value="NTF2-like"/>
    <property type="match status" value="1"/>
</dbReference>
<gene>
    <name evidence="2" type="ORF">ACFFQA_17405</name>
</gene>
<dbReference type="EMBL" id="JBHLZU010000014">
    <property type="protein sequence ID" value="MFB9905713.1"/>
    <property type="molecule type" value="Genomic_DNA"/>
</dbReference>
<name>A0ABV5ZZT8_9PSEU</name>
<reference evidence="2 3" key="1">
    <citation type="submission" date="2024-09" db="EMBL/GenBank/DDBJ databases">
        <authorList>
            <person name="Sun Q."/>
            <person name="Mori K."/>
        </authorList>
    </citation>
    <scope>NUCLEOTIDE SEQUENCE [LARGE SCALE GENOMIC DNA]</scope>
    <source>
        <strain evidence="2 3">TBRC 7907</strain>
    </source>
</reference>
<accession>A0ABV5ZZT8</accession>
<comment type="caution">
    <text evidence="2">The sequence shown here is derived from an EMBL/GenBank/DDBJ whole genome shotgun (WGS) entry which is preliminary data.</text>
</comment>
<dbReference type="Gene3D" id="3.10.450.50">
    <property type="match status" value="1"/>
</dbReference>
<dbReference type="RefSeq" id="WP_377853014.1">
    <property type="nucleotide sequence ID" value="NZ_JBHLZU010000014.1"/>
</dbReference>
<proteinExistence type="predicted"/>
<dbReference type="InterPro" id="IPR032710">
    <property type="entry name" value="NTF2-like_dom_sf"/>
</dbReference>
<sequence>MLVEKLVARLVARDTEALARLFADEVVWWTAPIPGAPWPTEVRTAREVESYFLAYLSVFELTRMTVRHLVVDRGDAVLVGRAHGRVAASGRDFSYDFAMVLSVRCDRITELRMFEDSLAIAAALTSSPGG</sequence>
<organism evidence="2 3">
    <name type="scientific">Allokutzneria oryzae</name>
    <dbReference type="NCBI Taxonomy" id="1378989"/>
    <lineage>
        <taxon>Bacteria</taxon>
        <taxon>Bacillati</taxon>
        <taxon>Actinomycetota</taxon>
        <taxon>Actinomycetes</taxon>
        <taxon>Pseudonocardiales</taxon>
        <taxon>Pseudonocardiaceae</taxon>
        <taxon>Allokutzneria</taxon>
    </lineage>
</organism>
<dbReference type="Proteomes" id="UP001589693">
    <property type="component" value="Unassembled WGS sequence"/>
</dbReference>
<feature type="domain" description="SnoaL-like" evidence="1">
    <location>
        <begin position="3"/>
        <end position="110"/>
    </location>
</feature>
<keyword evidence="3" id="KW-1185">Reference proteome</keyword>
<evidence type="ECO:0000259" key="1">
    <source>
        <dbReference type="Pfam" id="PF12680"/>
    </source>
</evidence>